<keyword evidence="4 11" id="KW-1134">Transmembrane beta strand</keyword>
<keyword evidence="9 16" id="KW-0675">Receptor</keyword>
<keyword evidence="10 11" id="KW-0998">Cell outer membrane</keyword>
<dbReference type="OrthoDB" id="9760620at2"/>
<evidence type="ECO:0000256" key="12">
    <source>
        <dbReference type="PROSITE-ProRule" id="PRU10143"/>
    </source>
</evidence>
<dbReference type="InterPro" id="IPR010916">
    <property type="entry name" value="TonB_box_CS"/>
</dbReference>
<dbReference type="PANTHER" id="PTHR30069:SF29">
    <property type="entry name" value="HEMOGLOBIN AND HEMOGLOBIN-HAPTOGLOBIN-BINDING PROTEIN 1-RELATED"/>
    <property type="match status" value="1"/>
</dbReference>
<evidence type="ECO:0000256" key="13">
    <source>
        <dbReference type="SAM" id="SignalP"/>
    </source>
</evidence>
<evidence type="ECO:0000256" key="7">
    <source>
        <dbReference type="ARBA" id="ARBA00023077"/>
    </source>
</evidence>
<dbReference type="GO" id="GO:0015344">
    <property type="term" value="F:siderophore uptake transmembrane transporter activity"/>
    <property type="evidence" value="ECO:0007669"/>
    <property type="project" value="TreeGrafter"/>
</dbReference>
<dbReference type="GO" id="GO:0044718">
    <property type="term" value="P:siderophore transmembrane transport"/>
    <property type="evidence" value="ECO:0007669"/>
    <property type="project" value="TreeGrafter"/>
</dbReference>
<evidence type="ECO:0000256" key="4">
    <source>
        <dbReference type="ARBA" id="ARBA00022452"/>
    </source>
</evidence>
<evidence type="ECO:0000259" key="15">
    <source>
        <dbReference type="Pfam" id="PF07715"/>
    </source>
</evidence>
<dbReference type="InterPro" id="IPR012910">
    <property type="entry name" value="Plug_dom"/>
</dbReference>
<evidence type="ECO:0000256" key="2">
    <source>
        <dbReference type="ARBA" id="ARBA00008143"/>
    </source>
</evidence>
<reference evidence="17" key="1">
    <citation type="submission" date="2016-02" db="EMBL/GenBank/DDBJ databases">
        <authorList>
            <person name="Schultz-Johansen M."/>
            <person name="Glaring M.A."/>
            <person name="Bech P.K."/>
            <person name="Stougaard P."/>
        </authorList>
    </citation>
    <scope>NUCLEOTIDE SEQUENCE [LARGE SCALE GENOMIC DNA]</scope>
    <source>
        <strain evidence="17">S66</strain>
    </source>
</reference>
<accession>A0A136A3A6</accession>
<dbReference type="InterPro" id="IPR036942">
    <property type="entry name" value="Beta-barrel_TonB_sf"/>
</dbReference>
<keyword evidence="6 13" id="KW-0732">Signal</keyword>
<keyword evidence="7 12" id="KW-0798">TonB box</keyword>
<feature type="domain" description="TonB-dependent receptor plug" evidence="15">
    <location>
        <begin position="44"/>
        <end position="152"/>
    </location>
</feature>
<dbReference type="InterPro" id="IPR000531">
    <property type="entry name" value="Beta-barrel_TonB"/>
</dbReference>
<dbReference type="Gene3D" id="2.40.170.20">
    <property type="entry name" value="TonB-dependent receptor, beta-barrel domain"/>
    <property type="match status" value="1"/>
</dbReference>
<dbReference type="PANTHER" id="PTHR30069">
    <property type="entry name" value="TONB-DEPENDENT OUTER MEMBRANE RECEPTOR"/>
    <property type="match status" value="1"/>
</dbReference>
<feature type="signal peptide" evidence="13">
    <location>
        <begin position="1"/>
        <end position="22"/>
    </location>
</feature>
<evidence type="ECO:0000256" key="10">
    <source>
        <dbReference type="ARBA" id="ARBA00023237"/>
    </source>
</evidence>
<evidence type="ECO:0000313" key="17">
    <source>
        <dbReference type="Proteomes" id="UP000070299"/>
    </source>
</evidence>
<evidence type="ECO:0000256" key="1">
    <source>
        <dbReference type="ARBA" id="ARBA00004571"/>
    </source>
</evidence>
<evidence type="ECO:0000256" key="5">
    <source>
        <dbReference type="ARBA" id="ARBA00022692"/>
    </source>
</evidence>
<dbReference type="PROSITE" id="PS00430">
    <property type="entry name" value="TONB_DEPENDENT_REC_1"/>
    <property type="match status" value="1"/>
</dbReference>
<feature type="short sequence motif" description="TonB box" evidence="12">
    <location>
        <begin position="29"/>
        <end position="35"/>
    </location>
</feature>
<protein>
    <submittedName>
        <fullName evidence="16">TonB-dependent receptor</fullName>
    </submittedName>
</protein>
<evidence type="ECO:0000256" key="8">
    <source>
        <dbReference type="ARBA" id="ARBA00023136"/>
    </source>
</evidence>
<dbReference type="Pfam" id="PF07715">
    <property type="entry name" value="Plug"/>
    <property type="match status" value="1"/>
</dbReference>
<evidence type="ECO:0000256" key="11">
    <source>
        <dbReference type="PROSITE-ProRule" id="PRU01360"/>
    </source>
</evidence>
<evidence type="ECO:0000256" key="3">
    <source>
        <dbReference type="ARBA" id="ARBA00022448"/>
    </source>
</evidence>
<dbReference type="GO" id="GO:0009279">
    <property type="term" value="C:cell outer membrane"/>
    <property type="evidence" value="ECO:0007669"/>
    <property type="project" value="UniProtKB-SubCell"/>
</dbReference>
<dbReference type="AlphaFoldDB" id="A0A136A3A6"/>
<comment type="similarity">
    <text evidence="2">Belongs to the TonB-dependent receptor family. Hemoglobin/haptoglobin binding protein subfamily.</text>
</comment>
<dbReference type="STRING" id="1799789.AX660_06710"/>
<comment type="subcellular location">
    <subcellularLocation>
        <location evidence="1 11">Cell outer membrane</location>
        <topology evidence="1 11">Multi-pass membrane protein</topology>
    </subcellularLocation>
</comment>
<organism evidence="16 17">
    <name type="scientific">Paraglaciecola hydrolytica</name>
    <dbReference type="NCBI Taxonomy" id="1799789"/>
    <lineage>
        <taxon>Bacteria</taxon>
        <taxon>Pseudomonadati</taxon>
        <taxon>Pseudomonadota</taxon>
        <taxon>Gammaproteobacteria</taxon>
        <taxon>Alteromonadales</taxon>
        <taxon>Alteromonadaceae</taxon>
        <taxon>Paraglaciecola</taxon>
    </lineage>
</organism>
<keyword evidence="5 11" id="KW-0812">Transmembrane</keyword>
<dbReference type="EMBL" id="LSNE01000003">
    <property type="protein sequence ID" value="KXI29728.1"/>
    <property type="molecule type" value="Genomic_DNA"/>
</dbReference>
<dbReference type="PROSITE" id="PS52016">
    <property type="entry name" value="TONB_DEPENDENT_REC_3"/>
    <property type="match status" value="1"/>
</dbReference>
<evidence type="ECO:0000313" key="16">
    <source>
        <dbReference type="EMBL" id="KXI29728.1"/>
    </source>
</evidence>
<keyword evidence="17" id="KW-1185">Reference proteome</keyword>
<keyword evidence="3 11" id="KW-0813">Transport</keyword>
<sequence length="677" mass="76069">MSVKMRFLSQFLLIALAAKSVAQTPDIDTITVTATRQSTELAELGSNIAWLSEDELNLLEPQHIQQALSRIAGAWISRGNGQEHLTALRSPVLTGSGSCGAFFMAEDGISLRAPGFCNANQLFDSNSEQAARIEVVKGSNSVLYGSNAVHGVINIISPDAWQSQEHMFSLETGPHDYLRGKFKFAAQNKEQALLVYGHATKDGGYQTESGFEQQKLNLVHQTSVENWQVKSNLALSNLKQQTAGFIEGFEAYKDHQTRRINANPEAYRDARSLRAYSQFSYQTDADTSFSITPYLRSNSMEFLQHFVPWQPVEKNSHHSVGLQSQFVKQYDKINVVSGFDWDQSWGELSEFQPEAFSANIPQGMHYDYEVTSRVYSPFAQLNWLLGDSTRLLAGLRYEHTELDYNNQLSDGSACATTVSVCRFIRPADIQLTYQQWSHKLGLNHQLNANTNFYAQWSEGYRVPQTSELFRLQDNQNNADLNPEQSQSFELGLRANILSSYFDLSAFYLDKDNVILQDTQRQTINNGASSHRGIELSLRSQLSEQFYLAAAGTYAVHRYDSALTISQQDISNNDIDTAPRNMGSVQLGWQNDSGQQIELEYISMGSYYLDPENSASYAGHELLNLRASTLLTDSIKLSVRLLNLSDQDYAERADIAFGNYRYFVGEPRSVFVTLAFSL</sequence>
<name>A0A136A3A6_9ALTE</name>
<feature type="chain" id="PRO_5007469349" evidence="13">
    <location>
        <begin position="23"/>
        <end position="677"/>
    </location>
</feature>
<dbReference type="Gene3D" id="2.170.130.10">
    <property type="entry name" value="TonB-dependent receptor, plug domain"/>
    <property type="match status" value="1"/>
</dbReference>
<proteinExistence type="inferred from homology"/>
<evidence type="ECO:0000256" key="6">
    <source>
        <dbReference type="ARBA" id="ARBA00022729"/>
    </source>
</evidence>
<feature type="domain" description="TonB-dependent receptor-like beta-barrel" evidence="14">
    <location>
        <begin position="250"/>
        <end position="643"/>
    </location>
</feature>
<evidence type="ECO:0000256" key="9">
    <source>
        <dbReference type="ARBA" id="ARBA00023170"/>
    </source>
</evidence>
<comment type="caution">
    <text evidence="16">The sequence shown here is derived from an EMBL/GenBank/DDBJ whole genome shotgun (WGS) entry which is preliminary data.</text>
</comment>
<dbReference type="SUPFAM" id="SSF56935">
    <property type="entry name" value="Porins"/>
    <property type="match status" value="1"/>
</dbReference>
<keyword evidence="8 11" id="KW-0472">Membrane</keyword>
<gene>
    <name evidence="16" type="ORF">AX660_06710</name>
</gene>
<dbReference type="RefSeq" id="WP_068372755.1">
    <property type="nucleotide sequence ID" value="NZ_LSNE01000003.1"/>
</dbReference>
<dbReference type="InterPro" id="IPR037066">
    <property type="entry name" value="Plug_dom_sf"/>
</dbReference>
<dbReference type="InterPro" id="IPR039426">
    <property type="entry name" value="TonB-dep_rcpt-like"/>
</dbReference>
<dbReference type="Proteomes" id="UP000070299">
    <property type="component" value="Unassembled WGS sequence"/>
</dbReference>
<dbReference type="Pfam" id="PF00593">
    <property type="entry name" value="TonB_dep_Rec_b-barrel"/>
    <property type="match status" value="1"/>
</dbReference>
<evidence type="ECO:0000259" key="14">
    <source>
        <dbReference type="Pfam" id="PF00593"/>
    </source>
</evidence>